<dbReference type="PANTHER" id="PTHR24252">
    <property type="entry name" value="ACROSIN-RELATED"/>
    <property type="match status" value="1"/>
</dbReference>
<gene>
    <name evidence="12" type="ORF">Cfor_08872</name>
</gene>
<evidence type="ECO:0000313" key="12">
    <source>
        <dbReference type="EMBL" id="GFG33025.1"/>
    </source>
</evidence>
<dbReference type="AlphaFoldDB" id="A0A6L2PRC6"/>
<dbReference type="PROSITE" id="PS00135">
    <property type="entry name" value="TRYPSIN_SER"/>
    <property type="match status" value="1"/>
</dbReference>
<reference evidence="13" key="1">
    <citation type="submission" date="2020-01" db="EMBL/GenBank/DDBJ databases">
        <title>Draft genome sequence of the Termite Coptotermes fromosanus.</title>
        <authorList>
            <person name="Itakura S."/>
            <person name="Yosikawa Y."/>
            <person name="Umezawa K."/>
        </authorList>
    </citation>
    <scope>NUCLEOTIDE SEQUENCE [LARGE SCALE GENOMIC DNA]</scope>
</reference>
<keyword evidence="5 9" id="KW-0378">Hydrolase</keyword>
<organism evidence="12 13">
    <name type="scientific">Coptotermes formosanus</name>
    <name type="common">Formosan subterranean termite</name>
    <dbReference type="NCBI Taxonomy" id="36987"/>
    <lineage>
        <taxon>Eukaryota</taxon>
        <taxon>Metazoa</taxon>
        <taxon>Ecdysozoa</taxon>
        <taxon>Arthropoda</taxon>
        <taxon>Hexapoda</taxon>
        <taxon>Insecta</taxon>
        <taxon>Pterygota</taxon>
        <taxon>Neoptera</taxon>
        <taxon>Polyneoptera</taxon>
        <taxon>Dictyoptera</taxon>
        <taxon>Blattodea</taxon>
        <taxon>Blattoidea</taxon>
        <taxon>Termitoidae</taxon>
        <taxon>Rhinotermitidae</taxon>
        <taxon>Coptotermes</taxon>
    </lineage>
</organism>
<evidence type="ECO:0000313" key="13">
    <source>
        <dbReference type="Proteomes" id="UP000502823"/>
    </source>
</evidence>
<dbReference type="PROSITE" id="PS00134">
    <property type="entry name" value="TRYPSIN_HIS"/>
    <property type="match status" value="1"/>
</dbReference>
<evidence type="ECO:0000256" key="9">
    <source>
        <dbReference type="RuleBase" id="RU363034"/>
    </source>
</evidence>
<evidence type="ECO:0000256" key="5">
    <source>
        <dbReference type="ARBA" id="ARBA00022801"/>
    </source>
</evidence>
<dbReference type="Gene3D" id="2.40.10.10">
    <property type="entry name" value="Trypsin-like serine proteases"/>
    <property type="match status" value="2"/>
</dbReference>
<dbReference type="InterPro" id="IPR009003">
    <property type="entry name" value="Peptidase_S1_PA"/>
</dbReference>
<keyword evidence="6 9" id="KW-0720">Serine protease</keyword>
<comment type="subcellular location">
    <subcellularLocation>
        <location evidence="1">Secreted</location>
    </subcellularLocation>
</comment>
<proteinExistence type="predicted"/>
<comment type="caution">
    <text evidence="12">The sequence shown here is derived from an EMBL/GenBank/DDBJ whole genome shotgun (WGS) entry which is preliminary data.</text>
</comment>
<dbReference type="CDD" id="cd00190">
    <property type="entry name" value="Tryp_SPc"/>
    <property type="match status" value="1"/>
</dbReference>
<feature type="domain" description="Peptidase S1" evidence="11">
    <location>
        <begin position="96"/>
        <end position="331"/>
    </location>
</feature>
<dbReference type="GO" id="GO:0006508">
    <property type="term" value="P:proteolysis"/>
    <property type="evidence" value="ECO:0007669"/>
    <property type="project" value="UniProtKB-KW"/>
</dbReference>
<feature type="chain" id="PRO_5026980447" description="Peptidase S1 domain-containing protein" evidence="10">
    <location>
        <begin position="18"/>
        <end position="331"/>
    </location>
</feature>
<dbReference type="OrthoDB" id="6357057at2759"/>
<feature type="signal peptide" evidence="10">
    <location>
        <begin position="1"/>
        <end position="17"/>
    </location>
</feature>
<dbReference type="Pfam" id="PF00089">
    <property type="entry name" value="Trypsin"/>
    <property type="match status" value="1"/>
</dbReference>
<keyword evidence="3 9" id="KW-0645">Protease</keyword>
<dbReference type="InterPro" id="IPR001254">
    <property type="entry name" value="Trypsin_dom"/>
</dbReference>
<keyword evidence="2" id="KW-0964">Secreted</keyword>
<dbReference type="Proteomes" id="UP000502823">
    <property type="component" value="Unassembled WGS sequence"/>
</dbReference>
<dbReference type="InterPro" id="IPR033116">
    <property type="entry name" value="TRYPSIN_SER"/>
</dbReference>
<evidence type="ECO:0000256" key="6">
    <source>
        <dbReference type="ARBA" id="ARBA00022825"/>
    </source>
</evidence>
<accession>A0A6L2PRC6</accession>
<dbReference type="PROSITE" id="PS50240">
    <property type="entry name" value="TRYPSIN_DOM"/>
    <property type="match status" value="1"/>
</dbReference>
<evidence type="ECO:0000256" key="1">
    <source>
        <dbReference type="ARBA" id="ARBA00004613"/>
    </source>
</evidence>
<dbReference type="InterPro" id="IPR043504">
    <property type="entry name" value="Peptidase_S1_PA_chymotrypsin"/>
</dbReference>
<evidence type="ECO:0000256" key="4">
    <source>
        <dbReference type="ARBA" id="ARBA00022729"/>
    </source>
</evidence>
<protein>
    <recommendedName>
        <fullName evidence="11">Peptidase S1 domain-containing protein</fullName>
    </recommendedName>
</protein>
<sequence length="331" mass="36039">MVLSVCVLVLTATLVASAVCAVLPILYGGGRKGLCKPLSQCEPAFQKLRQERIKPVHCSFKGFEEVVCCDDEILRKSELACREYMNELPLRVNPFIRGGDDAKPGDYPHMAALGYVDSPGSSQVEWKCGGSLISDRYVLTAAHCVADTTRRKPPVTVLLGTVDLDNPGFLAEKYHIKKVILHPEYSTATVYHDIALIELDRTVKFSENIQPACLYTKSDIPEFGLEVTGWGATRNGREMKTPILQTATLRLVPNDKCNASYVSERRVNRGVQDIMLCAGDPQRQMDTCGGDSGGPLQVKTTETTAYSIVGVTSFGPSACGSATPGIYTRVN</sequence>
<evidence type="ECO:0000256" key="7">
    <source>
        <dbReference type="ARBA" id="ARBA00023145"/>
    </source>
</evidence>
<dbReference type="EMBL" id="BLKM01000399">
    <property type="protein sequence ID" value="GFG33025.1"/>
    <property type="molecule type" value="Genomic_DNA"/>
</dbReference>
<keyword evidence="7" id="KW-0865">Zymogen</keyword>
<dbReference type="PRINTS" id="PR00722">
    <property type="entry name" value="CHYMOTRYPSIN"/>
</dbReference>
<name>A0A6L2PRC6_COPFO</name>
<evidence type="ECO:0000256" key="3">
    <source>
        <dbReference type="ARBA" id="ARBA00022670"/>
    </source>
</evidence>
<keyword evidence="13" id="KW-1185">Reference proteome</keyword>
<evidence type="ECO:0000259" key="11">
    <source>
        <dbReference type="PROSITE" id="PS50240"/>
    </source>
</evidence>
<evidence type="ECO:0000256" key="8">
    <source>
        <dbReference type="ARBA" id="ARBA00023157"/>
    </source>
</evidence>
<dbReference type="GO" id="GO:0004252">
    <property type="term" value="F:serine-type endopeptidase activity"/>
    <property type="evidence" value="ECO:0007669"/>
    <property type="project" value="InterPro"/>
</dbReference>
<keyword evidence="4 10" id="KW-0732">Signal</keyword>
<evidence type="ECO:0000256" key="2">
    <source>
        <dbReference type="ARBA" id="ARBA00022525"/>
    </source>
</evidence>
<dbReference type="FunFam" id="2.40.10.10:FF:000146">
    <property type="entry name" value="Serine protease 53"/>
    <property type="match status" value="1"/>
</dbReference>
<keyword evidence="8" id="KW-1015">Disulfide bond</keyword>
<dbReference type="PANTHER" id="PTHR24252:SF7">
    <property type="entry name" value="HYALIN"/>
    <property type="match status" value="1"/>
</dbReference>
<dbReference type="SMART" id="SM00020">
    <property type="entry name" value="Tryp_SPc"/>
    <property type="match status" value="1"/>
</dbReference>
<feature type="non-terminal residue" evidence="12">
    <location>
        <position position="331"/>
    </location>
</feature>
<evidence type="ECO:0000256" key="10">
    <source>
        <dbReference type="SAM" id="SignalP"/>
    </source>
</evidence>
<dbReference type="SUPFAM" id="SSF50494">
    <property type="entry name" value="Trypsin-like serine proteases"/>
    <property type="match status" value="1"/>
</dbReference>
<dbReference type="InParanoid" id="A0A6L2PRC6"/>
<dbReference type="InterPro" id="IPR001314">
    <property type="entry name" value="Peptidase_S1A"/>
</dbReference>
<dbReference type="GO" id="GO:0005576">
    <property type="term" value="C:extracellular region"/>
    <property type="evidence" value="ECO:0007669"/>
    <property type="project" value="UniProtKB-SubCell"/>
</dbReference>
<dbReference type="InterPro" id="IPR018114">
    <property type="entry name" value="TRYPSIN_HIS"/>
</dbReference>